<keyword evidence="5" id="KW-1185">Reference proteome</keyword>
<dbReference type="PRINTS" id="PR00947">
    <property type="entry name" value="CUTICLE"/>
</dbReference>
<dbReference type="PROSITE" id="PS00233">
    <property type="entry name" value="CHIT_BIND_RR_1"/>
    <property type="match status" value="1"/>
</dbReference>
<dbReference type="VEuPathDB" id="VectorBase:SCAU004676"/>
<feature type="chain" id="PRO_5009326137" evidence="3">
    <location>
        <begin position="18"/>
        <end position="133"/>
    </location>
</feature>
<keyword evidence="3" id="KW-0732">Signal</keyword>
<organism evidence="4 5">
    <name type="scientific">Stomoxys calcitrans</name>
    <name type="common">Stable fly</name>
    <name type="synonym">Conops calcitrans</name>
    <dbReference type="NCBI Taxonomy" id="35570"/>
    <lineage>
        <taxon>Eukaryota</taxon>
        <taxon>Metazoa</taxon>
        <taxon>Ecdysozoa</taxon>
        <taxon>Arthropoda</taxon>
        <taxon>Hexapoda</taxon>
        <taxon>Insecta</taxon>
        <taxon>Pterygota</taxon>
        <taxon>Neoptera</taxon>
        <taxon>Endopterygota</taxon>
        <taxon>Diptera</taxon>
        <taxon>Brachycera</taxon>
        <taxon>Muscomorpha</taxon>
        <taxon>Muscoidea</taxon>
        <taxon>Muscidae</taxon>
        <taxon>Stomoxys</taxon>
    </lineage>
</organism>
<evidence type="ECO:0000313" key="4">
    <source>
        <dbReference type="EnsemblMetazoa" id="SCAU004676-PA"/>
    </source>
</evidence>
<protein>
    <submittedName>
        <fullName evidence="4">Uncharacterized protein</fullName>
    </submittedName>
</protein>
<name>A0A1I8P454_STOCA</name>
<evidence type="ECO:0000313" key="5">
    <source>
        <dbReference type="Proteomes" id="UP000095300"/>
    </source>
</evidence>
<dbReference type="InterPro" id="IPR000618">
    <property type="entry name" value="Insect_cuticle"/>
</dbReference>
<evidence type="ECO:0000256" key="2">
    <source>
        <dbReference type="PROSITE-ProRule" id="PRU00497"/>
    </source>
</evidence>
<dbReference type="PROSITE" id="PS51155">
    <property type="entry name" value="CHIT_BIND_RR_2"/>
    <property type="match status" value="1"/>
</dbReference>
<keyword evidence="1 2" id="KW-0193">Cuticle</keyword>
<dbReference type="GO" id="GO:0062129">
    <property type="term" value="C:chitin-based extracellular matrix"/>
    <property type="evidence" value="ECO:0007669"/>
    <property type="project" value="TreeGrafter"/>
</dbReference>
<feature type="signal peptide" evidence="3">
    <location>
        <begin position="1"/>
        <end position="17"/>
    </location>
</feature>
<dbReference type="STRING" id="35570.A0A1I8P454"/>
<accession>A0A1I8P454</accession>
<dbReference type="AlphaFoldDB" id="A0A1I8P454"/>
<dbReference type="GO" id="GO:0008010">
    <property type="term" value="F:structural constituent of chitin-based larval cuticle"/>
    <property type="evidence" value="ECO:0007669"/>
    <property type="project" value="TreeGrafter"/>
</dbReference>
<dbReference type="Proteomes" id="UP000095300">
    <property type="component" value="Unassembled WGS sequence"/>
</dbReference>
<dbReference type="OrthoDB" id="6436213at2759"/>
<dbReference type="PANTHER" id="PTHR10380">
    <property type="entry name" value="CUTICLE PROTEIN"/>
    <property type="match status" value="1"/>
</dbReference>
<dbReference type="InterPro" id="IPR031311">
    <property type="entry name" value="CHIT_BIND_RR_consensus"/>
</dbReference>
<evidence type="ECO:0000256" key="1">
    <source>
        <dbReference type="ARBA" id="ARBA00022460"/>
    </source>
</evidence>
<sequence length="133" mass="14504">MFKFLIVLVACTALVLAAPAKEDKEQVEIVKSEITKHEDGSYQVAYETGDGTQREEEATVVGEGTDAESLEIKGSYKYINDDGDEVEVFYTAGVNGFVPYGSVINPEITAVAKAAKDLPKDEDDYKKRGKSSE</sequence>
<reference evidence="4" key="1">
    <citation type="submission" date="2020-05" db="UniProtKB">
        <authorList>
            <consortium name="EnsemblMetazoa"/>
        </authorList>
    </citation>
    <scope>IDENTIFICATION</scope>
    <source>
        <strain evidence="4">USDA</strain>
    </source>
</reference>
<dbReference type="Pfam" id="PF00379">
    <property type="entry name" value="Chitin_bind_4"/>
    <property type="match status" value="1"/>
</dbReference>
<evidence type="ECO:0000256" key="3">
    <source>
        <dbReference type="SAM" id="SignalP"/>
    </source>
</evidence>
<dbReference type="KEGG" id="scac:106088238"/>
<proteinExistence type="predicted"/>
<dbReference type="PANTHER" id="PTHR10380:SF233">
    <property type="entry name" value="CUTICULAR PROTEIN 47EB-RELATED"/>
    <property type="match status" value="1"/>
</dbReference>
<dbReference type="InterPro" id="IPR050468">
    <property type="entry name" value="Cuticle_Struct_Prot"/>
</dbReference>
<dbReference type="EnsemblMetazoa" id="SCAU004676-RA">
    <property type="protein sequence ID" value="SCAU004676-PA"/>
    <property type="gene ID" value="SCAU004676"/>
</dbReference>
<gene>
    <name evidence="4" type="primary">106088238</name>
</gene>